<reference evidence="1" key="1">
    <citation type="journal article" date="2014" name="Front. Microbiol.">
        <title>High frequency of phylogenetically diverse reductive dehalogenase-homologous genes in deep subseafloor sedimentary metagenomes.</title>
        <authorList>
            <person name="Kawai M."/>
            <person name="Futagami T."/>
            <person name="Toyoda A."/>
            <person name="Takaki Y."/>
            <person name="Nishi S."/>
            <person name="Hori S."/>
            <person name="Arai W."/>
            <person name="Tsubouchi T."/>
            <person name="Morono Y."/>
            <person name="Uchiyama I."/>
            <person name="Ito T."/>
            <person name="Fujiyama A."/>
            <person name="Inagaki F."/>
            <person name="Takami H."/>
        </authorList>
    </citation>
    <scope>NUCLEOTIDE SEQUENCE</scope>
    <source>
        <strain evidence="1">Expedition CK06-06</strain>
    </source>
</reference>
<gene>
    <name evidence="1" type="ORF">S12H4_08467</name>
</gene>
<comment type="caution">
    <text evidence="1">The sequence shown here is derived from an EMBL/GenBank/DDBJ whole genome shotgun (WGS) entry which is preliminary data.</text>
</comment>
<proteinExistence type="predicted"/>
<protein>
    <submittedName>
        <fullName evidence="1">Uncharacterized protein</fullName>
    </submittedName>
</protein>
<evidence type="ECO:0000313" key="1">
    <source>
        <dbReference type="EMBL" id="GAI65340.1"/>
    </source>
</evidence>
<accession>X1RQ84</accession>
<dbReference type="EMBL" id="BARW01003272">
    <property type="protein sequence ID" value="GAI65340.1"/>
    <property type="molecule type" value="Genomic_DNA"/>
</dbReference>
<sequence length="304" mass="33746">MIELRDEYNQQLSDEQVRIDIEAVDHWSPLYNRDLWDQPAPGGKKYGFLNALPEAGSGIYDGVLHGRTTDDGLLLAYAGLGDPKTTSDPAAPLDPDYEWPGPGGSYSDCVDTVVQLKMTIPGKGPPVQPIYVWSNYLRVQYQNFRWPEGAGVYHRSKQGLGQKSRPSSMIPSSDSNTIEQLASIFDLSLFDSSGPKLAPSNYPRVTPATKRSLIDFLKAMFARAMTYVTASGVTLDSLDLMQLRWDPDIGWAYFPLKEGQGLPGHWIAEPNDPNDIIEMLSGLYPYAFWADITLPEPFYGDTAT</sequence>
<name>X1RQ84_9ZZZZ</name>
<feature type="non-terminal residue" evidence="1">
    <location>
        <position position="304"/>
    </location>
</feature>
<organism evidence="1">
    <name type="scientific">marine sediment metagenome</name>
    <dbReference type="NCBI Taxonomy" id="412755"/>
    <lineage>
        <taxon>unclassified sequences</taxon>
        <taxon>metagenomes</taxon>
        <taxon>ecological metagenomes</taxon>
    </lineage>
</organism>
<dbReference type="AlphaFoldDB" id="X1RQ84"/>